<dbReference type="EMBL" id="CAJVPP010000051">
    <property type="protein sequence ID" value="CAG8437760.1"/>
    <property type="molecule type" value="Genomic_DNA"/>
</dbReference>
<reference evidence="2" key="1">
    <citation type="submission" date="2021-06" db="EMBL/GenBank/DDBJ databases">
        <authorList>
            <person name="Kallberg Y."/>
            <person name="Tangrot J."/>
            <person name="Rosling A."/>
        </authorList>
    </citation>
    <scope>NUCLEOTIDE SEQUENCE</scope>
    <source>
        <strain evidence="2">87-6 pot B 2015</strain>
    </source>
</reference>
<evidence type="ECO:0000256" key="1">
    <source>
        <dbReference type="SAM" id="MobiDB-lite"/>
    </source>
</evidence>
<feature type="region of interest" description="Disordered" evidence="1">
    <location>
        <begin position="104"/>
        <end position="123"/>
    </location>
</feature>
<sequence>MTELTLTISTNVNNLSRLPRNGKSKNHSPLTEENLKLHTGMMPSSRETKTHFVLVYVDLQKKLVALEAQLRKEAQEAEKRFSASLPENTPPVIPEVINVPSLSNSRSIPKDKGHTSPFPTNDIYSIEPEAIPKLLDSVIDHRRKDLASLRAQPSIPPSPSQSTVRSRNSSHRKAPFITYLSKPVPNRTNSADTMHTLSVNPTTPSSSLNNNVYNYNSSPSLPPTPNTITHFNVEKRHELSSLINNSTPPSPGIEKCENDACNVHRDSGISLVSPVKPGHHSREHSISSILRKMGSRHAFQKEHHHQFDGHRKERGWAPFSPKDNDTELLAFRYPSIHNTDIYIHRDSSGMEEQDNSSSSGVALISELDGSTGKQKERERSVTFDLDDQQVLTSDEETGLDKRKGNRGLNSTVIPHIDLSDLSSLPMMDFK</sequence>
<protein>
    <submittedName>
        <fullName evidence="2">9498_t:CDS:1</fullName>
    </submittedName>
</protein>
<feature type="region of interest" description="Disordered" evidence="1">
    <location>
        <begin position="367"/>
        <end position="410"/>
    </location>
</feature>
<proteinExistence type="predicted"/>
<name>A0A9N8V5C8_FUNMO</name>
<accession>A0A9N8V5C8</accession>
<keyword evidence="3" id="KW-1185">Reference proteome</keyword>
<gene>
    <name evidence="2" type="ORF">FMOSSE_LOCUS542</name>
</gene>
<feature type="region of interest" description="Disordered" evidence="1">
    <location>
        <begin position="148"/>
        <end position="194"/>
    </location>
</feature>
<dbReference type="Proteomes" id="UP000789375">
    <property type="component" value="Unassembled WGS sequence"/>
</dbReference>
<evidence type="ECO:0000313" key="2">
    <source>
        <dbReference type="EMBL" id="CAG8437760.1"/>
    </source>
</evidence>
<comment type="caution">
    <text evidence="2">The sequence shown here is derived from an EMBL/GenBank/DDBJ whole genome shotgun (WGS) entry which is preliminary data.</text>
</comment>
<evidence type="ECO:0000313" key="3">
    <source>
        <dbReference type="Proteomes" id="UP000789375"/>
    </source>
</evidence>
<organism evidence="2 3">
    <name type="scientific">Funneliformis mosseae</name>
    <name type="common">Endomycorrhizal fungus</name>
    <name type="synonym">Glomus mosseae</name>
    <dbReference type="NCBI Taxonomy" id="27381"/>
    <lineage>
        <taxon>Eukaryota</taxon>
        <taxon>Fungi</taxon>
        <taxon>Fungi incertae sedis</taxon>
        <taxon>Mucoromycota</taxon>
        <taxon>Glomeromycotina</taxon>
        <taxon>Glomeromycetes</taxon>
        <taxon>Glomerales</taxon>
        <taxon>Glomeraceae</taxon>
        <taxon>Funneliformis</taxon>
    </lineage>
</organism>
<dbReference type="AlphaFoldDB" id="A0A9N8V5C8"/>